<evidence type="ECO:0000256" key="7">
    <source>
        <dbReference type="RuleBase" id="RU000417"/>
    </source>
</evidence>
<dbReference type="SUPFAM" id="SSF53335">
    <property type="entry name" value="S-adenosyl-L-methionine-dependent methyltransferases"/>
    <property type="match status" value="1"/>
</dbReference>
<evidence type="ECO:0000313" key="8">
    <source>
        <dbReference type="EMBL" id="ABM74601.1"/>
    </source>
</evidence>
<keyword evidence="3 5" id="KW-0949">S-adenosyl-L-methionine</keyword>
<evidence type="ECO:0000256" key="4">
    <source>
        <dbReference type="ARBA" id="ARBA00022747"/>
    </source>
</evidence>
<evidence type="ECO:0000256" key="5">
    <source>
        <dbReference type="PROSITE-ProRule" id="PRU01016"/>
    </source>
</evidence>
<evidence type="ECO:0000256" key="3">
    <source>
        <dbReference type="ARBA" id="ARBA00022691"/>
    </source>
</evidence>
<dbReference type="eggNOG" id="COG0270">
    <property type="taxonomic scope" value="Bacteria"/>
</dbReference>
<sequence length="305" mass="34955">MSNNFRFIDLFAGIGGIRIPFEELGGECVFSSEWDKYSQITYEANFGEIPKGDITKINAEDIPKHDLLVGGFPCQAFSQAGLKKGFQDTRGTLFFDIARILKFHKPKAFLLENVKHLKGHDSGKTFKTIMNVLRDIGYQTIEYKVLNAKDFGVPQNRERIFIFGYIDFIFFEFPEPSKVQTKVGDILDDNVPDKFTLSDKMWTNAIRRKENNRKRGYGFGFSLFDKDSEYTSTISARYYKDGSEIWIDQDSKNPRMLTPNEARKLQGFPEGFKIPVSNLQAYKQFGNSVSVPVIRAIAERIVKLL</sequence>
<dbReference type="GO" id="GO:0009307">
    <property type="term" value="P:DNA restriction-modification system"/>
    <property type="evidence" value="ECO:0007669"/>
    <property type="project" value="UniProtKB-KW"/>
</dbReference>
<dbReference type="PANTHER" id="PTHR46098:SF1">
    <property type="entry name" value="TRNA (CYTOSINE(38)-C(5))-METHYLTRANSFERASE"/>
    <property type="match status" value="1"/>
</dbReference>
<proteinExistence type="inferred from homology"/>
<name>A2BZE1_PROM1</name>
<dbReference type="AlphaFoldDB" id="A2BZE1"/>
<reference evidence="9" key="1">
    <citation type="journal article" date="2007" name="PLoS Genet.">
        <title>Patterns and implications of gene gain and loss in the evolution of Prochlorococcus.</title>
        <authorList>
            <person name="Kettler G.C."/>
            <person name="Martiny A.C."/>
            <person name="Huang K."/>
            <person name="Zucker J."/>
            <person name="Coleman M.L."/>
            <person name="Rodrigue S."/>
            <person name="Chen F."/>
            <person name="Lapidus A."/>
            <person name="Ferriera S."/>
            <person name="Johnson J."/>
            <person name="Steglich C."/>
            <person name="Church G.M."/>
            <person name="Richardson P."/>
            <person name="Chisholm S.W."/>
        </authorList>
    </citation>
    <scope>NUCLEOTIDE SEQUENCE [LARGE SCALE GENOMIC DNA]</scope>
    <source>
        <strain evidence="9">NATL1A</strain>
    </source>
</reference>
<dbReference type="InterPro" id="IPR018117">
    <property type="entry name" value="C5_DNA_meth_AS"/>
</dbReference>
<dbReference type="InterPro" id="IPR031303">
    <property type="entry name" value="C5_meth_CS"/>
</dbReference>
<evidence type="ECO:0000256" key="1">
    <source>
        <dbReference type="ARBA" id="ARBA00022603"/>
    </source>
</evidence>
<dbReference type="Gene3D" id="3.40.50.150">
    <property type="entry name" value="Vaccinia Virus protein VP39"/>
    <property type="match status" value="1"/>
</dbReference>
<accession>A2BZE1</accession>
<dbReference type="Gene3D" id="3.90.120.30">
    <property type="match status" value="1"/>
</dbReference>
<dbReference type="PROSITE" id="PS00095">
    <property type="entry name" value="C5_MTASE_2"/>
    <property type="match status" value="1"/>
</dbReference>
<dbReference type="EMBL" id="CP000553">
    <property type="protein sequence ID" value="ABM74601.1"/>
    <property type="molecule type" value="Genomic_DNA"/>
</dbReference>
<dbReference type="InterPro" id="IPR001525">
    <property type="entry name" value="C5_MeTfrase"/>
</dbReference>
<dbReference type="NCBIfam" id="TIGR00675">
    <property type="entry name" value="dcm"/>
    <property type="match status" value="1"/>
</dbReference>
<keyword evidence="1 5" id="KW-0489">Methyltransferase</keyword>
<dbReference type="InterPro" id="IPR050750">
    <property type="entry name" value="C5-MTase"/>
</dbReference>
<comment type="catalytic activity">
    <reaction evidence="7">
        <text>a 2'-deoxycytidine in DNA + S-adenosyl-L-methionine = a 5-methyl-2'-deoxycytidine in DNA + S-adenosyl-L-homocysteine + H(+)</text>
        <dbReference type="Rhea" id="RHEA:13681"/>
        <dbReference type="Rhea" id="RHEA-COMP:11369"/>
        <dbReference type="Rhea" id="RHEA-COMP:11370"/>
        <dbReference type="ChEBI" id="CHEBI:15378"/>
        <dbReference type="ChEBI" id="CHEBI:57856"/>
        <dbReference type="ChEBI" id="CHEBI:59789"/>
        <dbReference type="ChEBI" id="CHEBI:85452"/>
        <dbReference type="ChEBI" id="CHEBI:85454"/>
        <dbReference type="EC" id="2.1.1.37"/>
    </reaction>
</comment>
<comment type="similarity">
    <text evidence="5 6">Belongs to the class I-like SAM-binding methyltransferase superfamily. C5-methyltransferase family.</text>
</comment>
<evidence type="ECO:0000256" key="2">
    <source>
        <dbReference type="ARBA" id="ARBA00022679"/>
    </source>
</evidence>
<dbReference type="PROSITE" id="PS51679">
    <property type="entry name" value="SAM_MT_C5"/>
    <property type="match status" value="1"/>
</dbReference>
<dbReference type="Proteomes" id="UP000002592">
    <property type="component" value="Chromosome"/>
</dbReference>
<dbReference type="InterPro" id="IPR029063">
    <property type="entry name" value="SAM-dependent_MTases_sf"/>
</dbReference>
<organism evidence="8 9">
    <name type="scientific">Prochlorococcus marinus (strain NATL1A)</name>
    <dbReference type="NCBI Taxonomy" id="167555"/>
    <lineage>
        <taxon>Bacteria</taxon>
        <taxon>Bacillati</taxon>
        <taxon>Cyanobacteriota</taxon>
        <taxon>Cyanophyceae</taxon>
        <taxon>Synechococcales</taxon>
        <taxon>Prochlorococcaceae</taxon>
        <taxon>Prochlorococcus</taxon>
    </lineage>
</organism>
<dbReference type="KEGG" id="pme:NATL1_00371"/>
<dbReference type="REBASE" id="14658">
    <property type="entry name" value="M.PmaNATORF371P"/>
</dbReference>
<evidence type="ECO:0000256" key="6">
    <source>
        <dbReference type="RuleBase" id="RU000416"/>
    </source>
</evidence>
<dbReference type="GO" id="GO:0032259">
    <property type="term" value="P:methylation"/>
    <property type="evidence" value="ECO:0007669"/>
    <property type="project" value="UniProtKB-KW"/>
</dbReference>
<keyword evidence="2 5" id="KW-0808">Transferase</keyword>
<keyword evidence="4" id="KW-0680">Restriction system</keyword>
<feature type="active site" evidence="5">
    <location>
        <position position="74"/>
    </location>
</feature>
<dbReference type="EC" id="2.1.1.37" evidence="7"/>
<dbReference type="GO" id="GO:0003886">
    <property type="term" value="F:DNA (cytosine-5-)-methyltransferase activity"/>
    <property type="evidence" value="ECO:0007669"/>
    <property type="project" value="UniProtKB-EC"/>
</dbReference>
<dbReference type="RefSeq" id="WP_011822839.1">
    <property type="nucleotide sequence ID" value="NC_008819.1"/>
</dbReference>
<dbReference type="CDD" id="cd00315">
    <property type="entry name" value="Cyt_C5_DNA_methylase"/>
    <property type="match status" value="1"/>
</dbReference>
<dbReference type="HOGENOM" id="CLU_006958_0_1_3"/>
<dbReference type="Pfam" id="PF00145">
    <property type="entry name" value="DNA_methylase"/>
    <property type="match status" value="1"/>
</dbReference>
<protein>
    <recommendedName>
        <fullName evidence="7">Cytosine-specific methyltransferase</fullName>
        <ecNumber evidence="7">2.1.1.37</ecNumber>
    </recommendedName>
</protein>
<gene>
    <name evidence="8" type="primary">dcm</name>
    <name evidence="8" type="ordered locus">NATL1_00371</name>
</gene>
<dbReference type="PRINTS" id="PR00105">
    <property type="entry name" value="C5METTRFRASE"/>
</dbReference>
<evidence type="ECO:0000313" key="9">
    <source>
        <dbReference type="Proteomes" id="UP000002592"/>
    </source>
</evidence>
<dbReference type="PANTHER" id="PTHR46098">
    <property type="entry name" value="TRNA (CYTOSINE(38)-C(5))-METHYLTRANSFERASE"/>
    <property type="match status" value="1"/>
</dbReference>
<dbReference type="PROSITE" id="PS00094">
    <property type="entry name" value="C5_MTASE_1"/>
    <property type="match status" value="1"/>
</dbReference>